<dbReference type="InterPro" id="IPR001465">
    <property type="entry name" value="Malate_synthase_TIM"/>
</dbReference>
<dbReference type="Pfam" id="PF01274">
    <property type="entry name" value="MS_TIM-barrel"/>
    <property type="match status" value="1"/>
</dbReference>
<evidence type="ECO:0000259" key="10">
    <source>
        <dbReference type="Pfam" id="PF20656"/>
    </source>
</evidence>
<dbReference type="InterPro" id="IPR046363">
    <property type="entry name" value="MS_N_TIM-barrel_dom"/>
</dbReference>
<keyword evidence="3 8" id="KW-0329">Glyoxylate bypass</keyword>
<evidence type="ECO:0000256" key="4">
    <source>
        <dbReference type="ARBA" id="ARBA00022532"/>
    </source>
</evidence>
<feature type="active site" description="Proton acceptor" evidence="7">
    <location>
        <position position="203"/>
    </location>
</feature>
<comment type="pathway">
    <text evidence="8">Carbohydrate metabolism; glyoxylate cycle; (S)-malate from isocitrate: step 2/2.</text>
</comment>
<dbReference type="Pfam" id="PF20659">
    <property type="entry name" value="MS_C"/>
    <property type="match status" value="1"/>
</dbReference>
<dbReference type="InterPro" id="IPR019830">
    <property type="entry name" value="Malate_synthase_CS"/>
</dbReference>
<accession>A0A2U1ASL4</accession>
<keyword evidence="4 8" id="KW-0816">Tricarboxylic acid cycle</keyword>
<dbReference type="AlphaFoldDB" id="A0A2U1ASL4"/>
<dbReference type="GO" id="GO:0006099">
    <property type="term" value="P:tricarboxylic acid cycle"/>
    <property type="evidence" value="ECO:0007669"/>
    <property type="project" value="UniProtKB-KW"/>
</dbReference>
<evidence type="ECO:0000259" key="9">
    <source>
        <dbReference type="Pfam" id="PF01274"/>
    </source>
</evidence>
<organism evidence="12 13">
    <name type="scientific">Pontibacter virosus</name>
    <dbReference type="NCBI Taxonomy" id="1765052"/>
    <lineage>
        <taxon>Bacteria</taxon>
        <taxon>Pseudomonadati</taxon>
        <taxon>Bacteroidota</taxon>
        <taxon>Cytophagia</taxon>
        <taxon>Cytophagales</taxon>
        <taxon>Hymenobacteraceae</taxon>
        <taxon>Pontibacter</taxon>
    </lineage>
</organism>
<feature type="domain" description="Malate synthase TIM barrel" evidence="9">
    <location>
        <begin position="200"/>
        <end position="444"/>
    </location>
</feature>
<evidence type="ECO:0000256" key="8">
    <source>
        <dbReference type="RuleBase" id="RU000555"/>
    </source>
</evidence>
<dbReference type="EC" id="2.3.3.9" evidence="2 8"/>
<evidence type="ECO:0000259" key="11">
    <source>
        <dbReference type="Pfam" id="PF20659"/>
    </source>
</evidence>
<comment type="catalytic activity">
    <reaction evidence="6 8">
        <text>glyoxylate + acetyl-CoA + H2O = (S)-malate + CoA + H(+)</text>
        <dbReference type="Rhea" id="RHEA:18181"/>
        <dbReference type="ChEBI" id="CHEBI:15377"/>
        <dbReference type="ChEBI" id="CHEBI:15378"/>
        <dbReference type="ChEBI" id="CHEBI:15589"/>
        <dbReference type="ChEBI" id="CHEBI:36655"/>
        <dbReference type="ChEBI" id="CHEBI:57287"/>
        <dbReference type="ChEBI" id="CHEBI:57288"/>
        <dbReference type="EC" id="2.3.3.9"/>
    </reaction>
</comment>
<dbReference type="NCBIfam" id="TIGR01344">
    <property type="entry name" value="malate_syn_A"/>
    <property type="match status" value="1"/>
</dbReference>
<dbReference type="Pfam" id="PF20656">
    <property type="entry name" value="MS_N"/>
    <property type="match status" value="1"/>
</dbReference>
<comment type="caution">
    <text evidence="12">The sequence shown here is derived from an EMBL/GenBank/DDBJ whole genome shotgun (WGS) entry which is preliminary data.</text>
</comment>
<dbReference type="PIRSF" id="PIRSF001363">
    <property type="entry name" value="Malate_synth"/>
    <property type="match status" value="1"/>
</dbReference>
<proteinExistence type="inferred from homology"/>
<dbReference type="UniPathway" id="UPA00703">
    <property type="reaction ID" value="UER00720"/>
</dbReference>
<keyword evidence="5 8" id="KW-0808">Transferase</keyword>
<dbReference type="EMBL" id="QEKI01000011">
    <property type="protein sequence ID" value="PVY39419.1"/>
    <property type="molecule type" value="Genomic_DNA"/>
</dbReference>
<feature type="domain" description="Malate synthase C-terminal" evidence="11">
    <location>
        <begin position="451"/>
        <end position="571"/>
    </location>
</feature>
<gene>
    <name evidence="12" type="ORF">C8E01_11126</name>
</gene>
<evidence type="ECO:0000256" key="3">
    <source>
        <dbReference type="ARBA" id="ARBA00022435"/>
    </source>
</evidence>
<evidence type="ECO:0000256" key="6">
    <source>
        <dbReference type="ARBA" id="ARBA00047918"/>
    </source>
</evidence>
<feature type="domain" description="Malate synthase N-terminal" evidence="10">
    <location>
        <begin position="61"/>
        <end position="110"/>
    </location>
</feature>
<comment type="similarity">
    <text evidence="1 8">Belongs to the malate synthase family.</text>
</comment>
<dbReference type="GO" id="GO:0005737">
    <property type="term" value="C:cytoplasm"/>
    <property type="evidence" value="ECO:0007669"/>
    <property type="project" value="TreeGrafter"/>
</dbReference>
<dbReference type="InterPro" id="IPR006252">
    <property type="entry name" value="Malate_synthA"/>
</dbReference>
<dbReference type="Gene3D" id="3.20.20.360">
    <property type="entry name" value="Malate synthase, domain 3"/>
    <property type="match status" value="1"/>
</dbReference>
<evidence type="ECO:0000256" key="5">
    <source>
        <dbReference type="ARBA" id="ARBA00022679"/>
    </source>
</evidence>
<protein>
    <recommendedName>
        <fullName evidence="2 8">Malate synthase</fullName>
        <ecNumber evidence="2 8">2.3.3.9</ecNumber>
    </recommendedName>
</protein>
<evidence type="ECO:0000313" key="12">
    <source>
        <dbReference type="EMBL" id="PVY39419.1"/>
    </source>
</evidence>
<dbReference type="GO" id="GO:0006097">
    <property type="term" value="P:glyoxylate cycle"/>
    <property type="evidence" value="ECO:0007669"/>
    <property type="project" value="UniProtKB-UniPathway"/>
</dbReference>
<keyword evidence="13" id="KW-1185">Reference proteome</keyword>
<dbReference type="InterPro" id="IPR044856">
    <property type="entry name" value="Malate_synth_C_sf"/>
</dbReference>
<dbReference type="PANTHER" id="PTHR42902">
    <property type="entry name" value="MALATE SYNTHASE"/>
    <property type="match status" value="1"/>
</dbReference>
<dbReference type="InterPro" id="IPR011076">
    <property type="entry name" value="Malate_synth_sf"/>
</dbReference>
<dbReference type="InterPro" id="IPR048355">
    <property type="entry name" value="MS_C"/>
</dbReference>
<dbReference type="PANTHER" id="PTHR42902:SF1">
    <property type="entry name" value="MALATE SYNTHASE 1-RELATED"/>
    <property type="match status" value="1"/>
</dbReference>
<evidence type="ECO:0000313" key="13">
    <source>
        <dbReference type="Proteomes" id="UP000245466"/>
    </source>
</evidence>
<dbReference type="PROSITE" id="PS00510">
    <property type="entry name" value="MALATE_SYNTHASE"/>
    <property type="match status" value="1"/>
</dbReference>
<dbReference type="GO" id="GO:0004474">
    <property type="term" value="F:malate synthase activity"/>
    <property type="evidence" value="ECO:0007669"/>
    <property type="project" value="UniProtKB-EC"/>
</dbReference>
<evidence type="ECO:0000256" key="2">
    <source>
        <dbReference type="ARBA" id="ARBA00012636"/>
    </source>
</evidence>
<dbReference type="FunFam" id="1.20.1220.12:FF:000001">
    <property type="entry name" value="Malate synthase"/>
    <property type="match status" value="1"/>
</dbReference>
<dbReference type="Gene3D" id="1.20.1220.12">
    <property type="entry name" value="Malate synthase, domain III"/>
    <property type="match status" value="1"/>
</dbReference>
<sequence length="573" mass="65186">MLINGLLRLFPKNVKNIISENSPKIKCSRIDDKITIRHLTFIDMLVESTAQVKGMPVKGIEQILTPEALEFLETLHDRFEKRREELLKARSERQQRIDAGERPGFLEETKAIREGNWKVGAMPDDLQMRRVEITGPVDRKMVINALNSGADVFMADFEDANSPIWENVVQGQINLYDAVRRTITYQNGKVYQLKEEVALLKVRPRGWHLTEKHLVIGGKPVSAALFDFGLYFFHNAKELIARGTGPYFYLPKLESHLEARLWNDVFVASQEALAIPVGTIKVTVLIETILAAFEMDEILYELREHIVGLNAGRWDYIFSAIKKFRNQPEVIFPDRTAITMQVPFMKTYTDLLVQTCHKRGAHAMGGMAAFIPNRHDPAVNKTAFEKVKADKDFEAKNGFDGTWVAHPDLIPVAREAFDKVLGDKPHQKEVLREEVNVKAYDLLNFNIEGGKITEAGLRLNINVGILYIGNWLCGTGAAAIHNLMEDAATAEISRAQVWQWLHQKDTRTAEGEPITEERVLQLIKEETDHIKEEVGLAMFKNCHFERASQLFSELVLSTCFVDFLTLPAYKYIV</sequence>
<feature type="active site" description="Proton donor" evidence="7">
    <location>
        <position position="486"/>
    </location>
</feature>
<dbReference type="InterPro" id="IPR048356">
    <property type="entry name" value="MS_N"/>
</dbReference>
<dbReference type="SUPFAM" id="SSF51645">
    <property type="entry name" value="Malate synthase G"/>
    <property type="match status" value="1"/>
</dbReference>
<dbReference type="FunFam" id="3.20.20.360:FF:000001">
    <property type="entry name" value="Malate synthase"/>
    <property type="match status" value="1"/>
</dbReference>
<evidence type="ECO:0000256" key="1">
    <source>
        <dbReference type="ARBA" id="ARBA00006394"/>
    </source>
</evidence>
<evidence type="ECO:0000256" key="7">
    <source>
        <dbReference type="PIRSR" id="PIRSR001363-1"/>
    </source>
</evidence>
<name>A0A2U1ASL4_9BACT</name>
<dbReference type="CDD" id="cd00727">
    <property type="entry name" value="malate_synt_A"/>
    <property type="match status" value="1"/>
</dbReference>
<reference evidence="12 13" key="1">
    <citation type="submission" date="2018-04" db="EMBL/GenBank/DDBJ databases">
        <title>Genomic Encyclopedia of Type Strains, Phase IV (KMG-IV): sequencing the most valuable type-strain genomes for metagenomic binning, comparative biology and taxonomic classification.</title>
        <authorList>
            <person name="Goeker M."/>
        </authorList>
    </citation>
    <scope>NUCLEOTIDE SEQUENCE [LARGE SCALE GENOMIC DNA]</scope>
    <source>
        <strain evidence="12 13">DSM 100231</strain>
    </source>
</reference>
<dbReference type="Proteomes" id="UP000245466">
    <property type="component" value="Unassembled WGS sequence"/>
</dbReference>